<dbReference type="Proteomes" id="UP000626697">
    <property type="component" value="Unassembled WGS sequence"/>
</dbReference>
<sequence>MKRRIPQKSALSAHVQLTTILTTVVLMLI</sequence>
<gene>
    <name evidence="1" type="ORF">HNP81_002835</name>
</gene>
<name>A0ABR6CRF9_9BACI</name>
<proteinExistence type="predicted"/>
<accession>A0ABR6CRF9</accession>
<protein>
    <submittedName>
        <fullName evidence="1">Uncharacterized protein</fullName>
    </submittedName>
</protein>
<evidence type="ECO:0000313" key="2">
    <source>
        <dbReference type="Proteomes" id="UP000626697"/>
    </source>
</evidence>
<comment type="caution">
    <text evidence="1">The sequence shown here is derived from an EMBL/GenBank/DDBJ whole genome shotgun (WGS) entry which is preliminary data.</text>
</comment>
<keyword evidence="2" id="KW-1185">Reference proteome</keyword>
<dbReference type="EMBL" id="JACJHX010000008">
    <property type="protein sequence ID" value="MBA9027545.1"/>
    <property type="molecule type" value="Genomic_DNA"/>
</dbReference>
<reference evidence="1 2" key="1">
    <citation type="submission" date="2020-08" db="EMBL/GenBank/DDBJ databases">
        <title>Genomic Encyclopedia of Type Strains, Phase IV (KMG-IV): sequencing the most valuable type-strain genomes for metagenomic binning, comparative biology and taxonomic classification.</title>
        <authorList>
            <person name="Goeker M."/>
        </authorList>
    </citation>
    <scope>NUCLEOTIDE SEQUENCE [LARGE SCALE GENOMIC DNA]</scope>
    <source>
        <strain evidence="1 2">DSM 105481</strain>
    </source>
</reference>
<evidence type="ECO:0000313" key="1">
    <source>
        <dbReference type="EMBL" id="MBA9027545.1"/>
    </source>
</evidence>
<organism evidence="1 2">
    <name type="scientific">Peribacillus huizhouensis</name>
    <dbReference type="NCBI Taxonomy" id="1501239"/>
    <lineage>
        <taxon>Bacteria</taxon>
        <taxon>Bacillati</taxon>
        <taxon>Bacillota</taxon>
        <taxon>Bacilli</taxon>
        <taxon>Bacillales</taxon>
        <taxon>Bacillaceae</taxon>
        <taxon>Peribacillus</taxon>
    </lineage>
</organism>